<gene>
    <name evidence="1" type="ORF">TCIL3000_0_46550</name>
</gene>
<name>F9W9R6_TRYCI</name>
<reference evidence="2" key="1">
    <citation type="submission" date="2011-07" db="EMBL/GenBank/DDBJ databases">
        <title>Divergent evolution of antigenic variation in African trypanosomes.</title>
        <authorList>
            <person name="Jackson A.P."/>
            <person name="Berry A."/>
            <person name="Allison H.C."/>
            <person name="Burton P."/>
            <person name="Anderson J."/>
            <person name="Aslett M."/>
            <person name="Brown R."/>
            <person name="Corton N."/>
            <person name="Harris D."/>
            <person name="Hauser H."/>
            <person name="Gamble J."/>
            <person name="Gilderthorp R."/>
            <person name="McQuillan J."/>
            <person name="Quail M.A."/>
            <person name="Sanders M."/>
            <person name="Van Tonder A."/>
            <person name="Ginger M.L."/>
            <person name="Donelson J.E."/>
            <person name="Field M.C."/>
            <person name="Barry J.D."/>
            <person name="Berriman M."/>
            <person name="Hertz-Fowler C."/>
        </authorList>
    </citation>
    <scope>NUCLEOTIDE SEQUENCE [LARGE SCALE GENOMIC DNA]</scope>
    <source>
        <strain evidence="2">IL3000</strain>
    </source>
</reference>
<dbReference type="OMA" id="WASHERR"/>
<accession>F9W9R6</accession>
<dbReference type="Proteomes" id="UP000000702">
    <property type="component" value="Unassembled WGS sequence"/>
</dbReference>
<dbReference type="EMBL" id="CAEQ01001339">
    <property type="protein sequence ID" value="CCD13971.1"/>
    <property type="molecule type" value="Genomic_DNA"/>
</dbReference>
<organism evidence="1 2">
    <name type="scientific">Trypanosoma congolense (strain IL3000)</name>
    <dbReference type="NCBI Taxonomy" id="1068625"/>
    <lineage>
        <taxon>Eukaryota</taxon>
        <taxon>Discoba</taxon>
        <taxon>Euglenozoa</taxon>
        <taxon>Kinetoplastea</taxon>
        <taxon>Metakinetoplastina</taxon>
        <taxon>Trypanosomatida</taxon>
        <taxon>Trypanosomatidae</taxon>
        <taxon>Trypanosoma</taxon>
        <taxon>Nannomonas</taxon>
    </lineage>
</organism>
<sequence length="1245" mass="138435">MEGALAAWRRCSLLLDFDPGPGLLTRFSAFALLVDGKVQEALDFATMAEQSSTAPGANDEAFAGFLKPWVALCCGLCDKGEPMLQRKCSELNDLSTELFLGSRSSRELCSDVNESWLSKENMRFMVHSTVSLLSHKDGLAILQKLKVTSRVCWCGFAFYRVACMAAFVATGVLEENAARLVTTDISPLLLVHFLSMPLAYSMKGGIIFSGGLETFRYLFCEGEFALAGVSGELNSQFSCKTVGTLLFQRLLDNGLVDSFLHAVITHDLNRADPLLLATTLRVQLGPGSSALPSVLGCKLINYVRTALESSSLTGTRHLLMLGYVSRVLGPFLCSKHNQRYRMEYAVNNTSIACSSIFYIELLRSVLVEIPSSSLKPWRRFVQHVVRTIIQLEKSGCGDVIWSALQFQLHKRWFLPDLLLYVDSAREGRLCNAFQHFLSCDSGEWGLFLHAIIEACERDAPRPRDTVDWNTPSSCGARRSFVRRVLRWEWLLKSIWKFLSGKRENDCNIKWEDILYVCSKILSDCRAFHRGDIARELLSLLFLPSAPLLGAVKPGELRATTSLLALLLTWTDGEKVLTGASMAESQWHLLKEVSHWFGILHALGRFREPLELLQEDPDCAHRRITLFKNYINSLSVDVGKSDKFDSDRRRQMRDLVHCYNEMCRHDITLRAPQVLSPLAGVLRRAGLLNPLEMLVRDTFLELESFFSSSYGARAVLEGLLLLHDRHVVAVARIKGDDSQRVANCRSFEAMRAVWTFAEAYLFMLMECGHMVEVETILLGPVIADDTRTPVPSCPSFSRRSSSLPSSPVDVALLLPLAAREAMRVLLALYLAHQRSVQCWSVLERLSPFTIKYTGTRTAVNRLVIQEKHLFGSFKGAAINVASGTLPLEDAITNMYNSRRVEAMREPLTMLDLGEAKGQTLDMRGLNDLIDSGDWAAALRVIPLIITTPLHMARKALAACEAASPGASWEGAMGIFVASTPSYFGRGLEYQQHGERTHLRPTMEVGEIGRVMTLLASAKRWRESLMVFECIPPCDIDSYVFSQVCFALRISGHSQFAVDLWATWRAIVGDRVAPTEQMCGQFLSCGVAGDTAVADAACLMLKEAARANSSPEAVVTRRNSAAVGGGKSSLLEVPHTPGTSLPLSFGRREAVVIALLRDRWSGSWQEALQIAFFSGRSNIVQKVAWNSPHNPYIYEAILKWASHERRLLSTEERCAISGHLDVNAVSGKDEFSRVKQVVEELLGDEDD</sequence>
<evidence type="ECO:0000313" key="1">
    <source>
        <dbReference type="EMBL" id="CCD13971.1"/>
    </source>
</evidence>
<dbReference type="AlphaFoldDB" id="F9W9R6"/>
<reference evidence="1 2" key="2">
    <citation type="journal article" date="2012" name="Proc. Natl. Acad. Sci. U.S.A.">
        <title>Antigenic diversity is generated by distinct evolutionary mechanisms in African trypanosome species.</title>
        <authorList>
            <person name="Jackson A.P."/>
            <person name="Berry A."/>
            <person name="Aslett M."/>
            <person name="Allison H.C."/>
            <person name="Burton P."/>
            <person name="Vavrova-Anderson J."/>
            <person name="Brown R."/>
            <person name="Browne H."/>
            <person name="Corton N."/>
            <person name="Hauser H."/>
            <person name="Gamble J."/>
            <person name="Gilderthorp R."/>
            <person name="Marcello L."/>
            <person name="McQuillan J."/>
            <person name="Otto T.D."/>
            <person name="Quail M.A."/>
            <person name="Sanders M.J."/>
            <person name="van Tonder A."/>
            <person name="Ginger M.L."/>
            <person name="Field M.C."/>
            <person name="Barry J.D."/>
            <person name="Hertz-Fowler C."/>
            <person name="Berriman M."/>
        </authorList>
    </citation>
    <scope>NUCLEOTIDE SEQUENCE [LARGE SCALE GENOMIC DNA]</scope>
    <source>
        <strain evidence="1 2">IL3000</strain>
    </source>
</reference>
<comment type="caution">
    <text evidence="1">The sequence shown here is derived from an EMBL/GenBank/DDBJ whole genome shotgun (WGS) entry which is preliminary data.</text>
</comment>
<proteinExistence type="predicted"/>
<keyword evidence="2" id="KW-1185">Reference proteome</keyword>
<evidence type="ECO:0000313" key="2">
    <source>
        <dbReference type="Proteomes" id="UP000000702"/>
    </source>
</evidence>
<dbReference type="VEuPathDB" id="TriTrypDB:TcIL3000_0_46550"/>
<protein>
    <submittedName>
        <fullName evidence="1">WGS project CAEQ00000000 data, annotated contig 1888</fullName>
    </submittedName>
</protein>